<dbReference type="GO" id="GO:0004074">
    <property type="term" value="F:biliverdin reductase [NAD(P)H] activity"/>
    <property type="evidence" value="ECO:0007669"/>
    <property type="project" value="TreeGrafter"/>
</dbReference>
<dbReference type="SUPFAM" id="SSF51735">
    <property type="entry name" value="NAD(P)-binding Rossmann-fold domains"/>
    <property type="match status" value="1"/>
</dbReference>
<accession>A0AAW5WXE0</accession>
<dbReference type="RefSeq" id="WP_269254728.1">
    <property type="nucleotide sequence ID" value="NZ_JAKHEY010000003.1"/>
</dbReference>
<dbReference type="AlphaFoldDB" id="A0AAW5WXE0"/>
<reference evidence="3 5" key="2">
    <citation type="submission" date="2022-01" db="EMBL/GenBank/DDBJ databases">
        <title>VMRC isolate genome collection.</title>
        <authorList>
            <person name="France M."/>
            <person name="Rutt L."/>
            <person name="Humphrys M."/>
            <person name="Ravel J."/>
        </authorList>
    </citation>
    <scope>NUCLEOTIDE SEQUENCE [LARGE SCALE GENOMIC DNA]</scope>
    <source>
        <strain evidence="3 5">C0172B4</strain>
    </source>
</reference>
<dbReference type="InterPro" id="IPR016040">
    <property type="entry name" value="NAD(P)-bd_dom"/>
</dbReference>
<dbReference type="Proteomes" id="UP001211420">
    <property type="component" value="Unassembled WGS sequence"/>
</dbReference>
<evidence type="ECO:0000313" key="4">
    <source>
        <dbReference type="EMBL" id="MCZ9678038.1"/>
    </source>
</evidence>
<dbReference type="InterPro" id="IPR051606">
    <property type="entry name" value="Polyketide_Oxido-like"/>
</dbReference>
<dbReference type="PANTHER" id="PTHR43355:SF2">
    <property type="entry name" value="FLAVIN REDUCTASE (NADPH)"/>
    <property type="match status" value="1"/>
</dbReference>
<dbReference type="Proteomes" id="UP001211566">
    <property type="component" value="Unassembled WGS sequence"/>
</dbReference>
<feature type="domain" description="NAD(P)-binding" evidence="2">
    <location>
        <begin position="8"/>
        <end position="186"/>
    </location>
</feature>
<evidence type="ECO:0000313" key="3">
    <source>
        <dbReference type="EMBL" id="MCZ3622197.1"/>
    </source>
</evidence>
<protein>
    <submittedName>
        <fullName evidence="4">NAD(P)H-binding protein</fullName>
    </submittedName>
</protein>
<dbReference type="InterPro" id="IPR036291">
    <property type="entry name" value="NAD(P)-bd_dom_sf"/>
</dbReference>
<sequence length="212" mass="23817">MMNILILGANGKIARQAEKLFLKETNDNLVYFLRNSKRLANQASERVTVIEGDATKANQIADAITKYHIDTVYANLAGPMEKFAQEIIKAMEVTDLKKLIFIASLGVHDEVPGKFGEWNNRELKDYLPPYKTAVKLITASNLNYVIIRPAWLTDKDEIDYEITNTGEPFKGTEVSRKSVASFVVKASHSSEYDRQDIGLNKPNTDGDKPSFM</sequence>
<name>A0AAW5WXE0_9LACO</name>
<dbReference type="EMBL" id="JAKHEY010000003">
    <property type="protein sequence ID" value="MCZ9678038.1"/>
    <property type="molecule type" value="Genomic_DNA"/>
</dbReference>
<dbReference type="Pfam" id="PF13460">
    <property type="entry name" value="NAD_binding_10"/>
    <property type="match status" value="1"/>
</dbReference>
<dbReference type="EMBL" id="JAKHPW010000003">
    <property type="protein sequence ID" value="MCZ3622197.1"/>
    <property type="molecule type" value="Genomic_DNA"/>
</dbReference>
<evidence type="ECO:0000313" key="6">
    <source>
        <dbReference type="Proteomes" id="UP001211566"/>
    </source>
</evidence>
<feature type="region of interest" description="Disordered" evidence="1">
    <location>
        <begin position="187"/>
        <end position="212"/>
    </location>
</feature>
<comment type="caution">
    <text evidence="4">The sequence shown here is derived from an EMBL/GenBank/DDBJ whole genome shotgun (WGS) entry which is preliminary data.</text>
</comment>
<gene>
    <name evidence="3" type="ORF">L2772_04845</name>
    <name evidence="4" type="ORF">L2Z99_02935</name>
</gene>
<evidence type="ECO:0000259" key="2">
    <source>
        <dbReference type="Pfam" id="PF13460"/>
    </source>
</evidence>
<proteinExistence type="predicted"/>
<dbReference type="PANTHER" id="PTHR43355">
    <property type="entry name" value="FLAVIN REDUCTASE (NADPH)"/>
    <property type="match status" value="1"/>
</dbReference>
<dbReference type="GO" id="GO:0042602">
    <property type="term" value="F:riboflavin reductase (NADPH) activity"/>
    <property type="evidence" value="ECO:0007669"/>
    <property type="project" value="TreeGrafter"/>
</dbReference>
<reference evidence="4" key="1">
    <citation type="submission" date="2022-01" db="EMBL/GenBank/DDBJ databases">
        <title>STING isolate genome collection.</title>
        <authorList>
            <person name="France M."/>
            <person name="Rutt L."/>
            <person name="Humphrys M."/>
            <person name="Ravel J."/>
        </authorList>
    </citation>
    <scope>NUCLEOTIDE SEQUENCE</scope>
    <source>
        <strain evidence="4">C0081E5</strain>
    </source>
</reference>
<organism evidence="4 6">
    <name type="scientific">Lactobacillus mulieris</name>
    <dbReference type="NCBI Taxonomy" id="2508708"/>
    <lineage>
        <taxon>Bacteria</taxon>
        <taxon>Bacillati</taxon>
        <taxon>Bacillota</taxon>
        <taxon>Bacilli</taxon>
        <taxon>Lactobacillales</taxon>
        <taxon>Lactobacillaceae</taxon>
        <taxon>Lactobacillus</taxon>
    </lineage>
</organism>
<evidence type="ECO:0000313" key="5">
    <source>
        <dbReference type="Proteomes" id="UP001211420"/>
    </source>
</evidence>
<evidence type="ECO:0000256" key="1">
    <source>
        <dbReference type="SAM" id="MobiDB-lite"/>
    </source>
</evidence>
<dbReference type="Gene3D" id="3.40.50.720">
    <property type="entry name" value="NAD(P)-binding Rossmann-like Domain"/>
    <property type="match status" value="1"/>
</dbReference>
<keyword evidence="5" id="KW-1185">Reference proteome</keyword>